<evidence type="ECO:0000313" key="1">
    <source>
        <dbReference type="EMBL" id="KAK3721524.1"/>
    </source>
</evidence>
<name>A0ACC3NTQ0_9PEZI</name>
<protein>
    <submittedName>
        <fullName evidence="1">Uncharacterized protein</fullName>
    </submittedName>
</protein>
<organism evidence="1 2">
    <name type="scientific">Vermiconidia calcicola</name>
    <dbReference type="NCBI Taxonomy" id="1690605"/>
    <lineage>
        <taxon>Eukaryota</taxon>
        <taxon>Fungi</taxon>
        <taxon>Dikarya</taxon>
        <taxon>Ascomycota</taxon>
        <taxon>Pezizomycotina</taxon>
        <taxon>Dothideomycetes</taxon>
        <taxon>Dothideomycetidae</taxon>
        <taxon>Mycosphaerellales</taxon>
        <taxon>Extremaceae</taxon>
        <taxon>Vermiconidia</taxon>
    </lineage>
</organism>
<comment type="caution">
    <text evidence="1">The sequence shown here is derived from an EMBL/GenBank/DDBJ whole genome shotgun (WGS) entry which is preliminary data.</text>
</comment>
<sequence>MAKEQLLTPSPSPSPPIPTSTLPAQINAATRKQHTLLNRLIIDRLPLALPPHASDLALLGQGLAAFSRIFLVFEEAWDALGSEDRMAGRSETASERWLATLRPKGLRRSARLKNDMEHIAQRTGVRNFATTPAQTAMLERMRVEIQLKPHILIAYGWVMYMAIFSGGRWIRQQFADAGVEFWTAQPGSAQSEQEKVPSSVMPGFSFLSFEGEQDGEDIKAEFKARLAEADSLSTQDQRQDVIDAAQSLFEDCIALVEILDREVLRQKVWSKLRVILGCITVALITILLYCFCYSGVA</sequence>
<dbReference type="Proteomes" id="UP001281147">
    <property type="component" value="Unassembled WGS sequence"/>
</dbReference>
<keyword evidence="2" id="KW-1185">Reference proteome</keyword>
<accession>A0ACC3NTQ0</accession>
<evidence type="ECO:0000313" key="2">
    <source>
        <dbReference type="Proteomes" id="UP001281147"/>
    </source>
</evidence>
<proteinExistence type="predicted"/>
<gene>
    <name evidence="1" type="ORF">LTR37_003080</name>
</gene>
<dbReference type="EMBL" id="JAUTXU010000017">
    <property type="protein sequence ID" value="KAK3721524.1"/>
    <property type="molecule type" value="Genomic_DNA"/>
</dbReference>
<reference evidence="1" key="1">
    <citation type="submission" date="2023-07" db="EMBL/GenBank/DDBJ databases">
        <title>Black Yeasts Isolated from many extreme environments.</title>
        <authorList>
            <person name="Coleine C."/>
            <person name="Stajich J.E."/>
            <person name="Selbmann L."/>
        </authorList>
    </citation>
    <scope>NUCLEOTIDE SEQUENCE</scope>
    <source>
        <strain evidence="1">CCFEE 5714</strain>
    </source>
</reference>